<reference evidence="1" key="1">
    <citation type="submission" date="2024-06" db="EMBL/GenBank/DDBJ databases">
        <authorList>
            <person name="Liu X."/>
            <person name="Lenzi L."/>
            <person name="Haldenby T S."/>
            <person name="Uol C."/>
        </authorList>
    </citation>
    <scope>NUCLEOTIDE SEQUENCE</scope>
</reference>
<gene>
    <name evidence="1" type="ORF">CDAUBV1_LOCUS5677</name>
</gene>
<name>A0AAV2T9X9_CALDB</name>
<evidence type="ECO:0008006" key="3">
    <source>
        <dbReference type="Google" id="ProtNLM"/>
    </source>
</evidence>
<dbReference type="EMBL" id="CAXLJL010000145">
    <property type="protein sequence ID" value="CAL5132839.1"/>
    <property type="molecule type" value="Genomic_DNA"/>
</dbReference>
<organism evidence="1 2">
    <name type="scientific">Calicophoron daubneyi</name>
    <name type="common">Rumen fluke</name>
    <name type="synonym">Paramphistomum daubneyi</name>
    <dbReference type="NCBI Taxonomy" id="300641"/>
    <lineage>
        <taxon>Eukaryota</taxon>
        <taxon>Metazoa</taxon>
        <taxon>Spiralia</taxon>
        <taxon>Lophotrochozoa</taxon>
        <taxon>Platyhelminthes</taxon>
        <taxon>Trematoda</taxon>
        <taxon>Digenea</taxon>
        <taxon>Plagiorchiida</taxon>
        <taxon>Pronocephalata</taxon>
        <taxon>Paramphistomoidea</taxon>
        <taxon>Paramphistomidae</taxon>
        <taxon>Calicophoron</taxon>
    </lineage>
</organism>
<dbReference type="Proteomes" id="UP001497525">
    <property type="component" value="Unassembled WGS sequence"/>
</dbReference>
<sequence>MNPEQQRFYNYMRNIYRNDKDDRKASSPSESDSVELEGAMEKLEVENTCHETEFAMKRPDENVPSEDAGTLDIFEDYTLEDYLDFERKCREVGFHFKCVRAFFAIDEKKKNGILTAEELESLVTNLYRK</sequence>
<accession>A0AAV2T9X9</accession>
<protein>
    <recommendedName>
        <fullName evidence="3">EF-hand domain-containing protein</fullName>
    </recommendedName>
</protein>
<evidence type="ECO:0000313" key="2">
    <source>
        <dbReference type="Proteomes" id="UP001497525"/>
    </source>
</evidence>
<evidence type="ECO:0000313" key="1">
    <source>
        <dbReference type="EMBL" id="CAL5132839.1"/>
    </source>
</evidence>
<proteinExistence type="predicted"/>
<dbReference type="AlphaFoldDB" id="A0AAV2T9X9"/>
<comment type="caution">
    <text evidence="1">The sequence shown here is derived from an EMBL/GenBank/DDBJ whole genome shotgun (WGS) entry which is preliminary data.</text>
</comment>